<comment type="similarity">
    <text evidence="7 10">Belongs to the QueC family.</text>
</comment>
<comment type="pathway">
    <text evidence="1 10">Purine metabolism; 7-cyano-7-deazaguanine biosynthesis.</text>
</comment>
<feature type="binding site" evidence="10">
    <location>
        <position position="217"/>
    </location>
    <ligand>
        <name>Zn(2+)</name>
        <dbReference type="ChEBI" id="CHEBI:29105"/>
    </ligand>
</feature>
<dbReference type="EMBL" id="VBOY01000027">
    <property type="protein sequence ID" value="TMQ67848.1"/>
    <property type="molecule type" value="Genomic_DNA"/>
</dbReference>
<evidence type="ECO:0000256" key="2">
    <source>
        <dbReference type="ARBA" id="ARBA00022598"/>
    </source>
</evidence>
<evidence type="ECO:0000256" key="7">
    <source>
        <dbReference type="ARBA" id="ARBA00037993"/>
    </source>
</evidence>
<evidence type="ECO:0000256" key="1">
    <source>
        <dbReference type="ARBA" id="ARBA00005061"/>
    </source>
</evidence>
<dbReference type="HAMAP" id="MF_01633">
    <property type="entry name" value="QueC"/>
    <property type="match status" value="1"/>
</dbReference>
<dbReference type="PANTHER" id="PTHR42914">
    <property type="entry name" value="7-CYANO-7-DEAZAGUANINE SYNTHASE"/>
    <property type="match status" value="1"/>
</dbReference>
<evidence type="ECO:0000256" key="6">
    <source>
        <dbReference type="ARBA" id="ARBA00022840"/>
    </source>
</evidence>
<keyword evidence="2 10" id="KW-0436">Ligase</keyword>
<feature type="binding site" evidence="10">
    <location>
        <position position="214"/>
    </location>
    <ligand>
        <name>Zn(2+)</name>
        <dbReference type="ChEBI" id="CHEBI:29105"/>
    </ligand>
</feature>
<organism evidence="11 12">
    <name type="scientific">Eiseniibacteriota bacterium</name>
    <dbReference type="NCBI Taxonomy" id="2212470"/>
    <lineage>
        <taxon>Bacteria</taxon>
        <taxon>Candidatus Eiseniibacteriota</taxon>
    </lineage>
</organism>
<dbReference type="SUPFAM" id="SSF52402">
    <property type="entry name" value="Adenine nucleotide alpha hydrolases-like"/>
    <property type="match status" value="1"/>
</dbReference>
<dbReference type="Gene3D" id="3.40.50.620">
    <property type="entry name" value="HUPs"/>
    <property type="match status" value="1"/>
</dbReference>
<dbReference type="GO" id="GO:0008270">
    <property type="term" value="F:zinc ion binding"/>
    <property type="evidence" value="ECO:0007669"/>
    <property type="project" value="UniProtKB-UniRule"/>
</dbReference>
<gene>
    <name evidence="10 11" type="primary">queC</name>
    <name evidence="11" type="ORF">E6K78_03270</name>
</gene>
<reference evidence="11 12" key="1">
    <citation type="journal article" date="2019" name="Nat. Microbiol.">
        <title>Mediterranean grassland soil C-N compound turnover is dependent on rainfall and depth, and is mediated by genomically divergent microorganisms.</title>
        <authorList>
            <person name="Diamond S."/>
            <person name="Andeer P.F."/>
            <person name="Li Z."/>
            <person name="Crits-Christoph A."/>
            <person name="Burstein D."/>
            <person name="Anantharaman K."/>
            <person name="Lane K.R."/>
            <person name="Thomas B.C."/>
            <person name="Pan C."/>
            <person name="Northen T.R."/>
            <person name="Banfield J.F."/>
        </authorList>
    </citation>
    <scope>NUCLEOTIDE SEQUENCE [LARGE SCALE GENOMIC DNA]</scope>
    <source>
        <strain evidence="11">WS_8</strain>
    </source>
</reference>
<keyword evidence="6 10" id="KW-0067">ATP-binding</keyword>
<dbReference type="EC" id="6.3.4.20" evidence="8 10"/>
<evidence type="ECO:0000256" key="10">
    <source>
        <dbReference type="HAMAP-Rule" id="MF_01633"/>
    </source>
</evidence>
<dbReference type="GO" id="GO:0008616">
    <property type="term" value="P:tRNA queuosine(34) biosynthetic process"/>
    <property type="evidence" value="ECO:0007669"/>
    <property type="project" value="UniProtKB-UniRule"/>
</dbReference>
<dbReference type="InterPro" id="IPR018317">
    <property type="entry name" value="QueC"/>
</dbReference>
<accession>A0A538TW85</accession>
<comment type="cofactor">
    <cofactor evidence="10">
        <name>Zn(2+)</name>
        <dbReference type="ChEBI" id="CHEBI:29105"/>
    </cofactor>
    <text evidence="10">Binds 1 zinc ion per subunit.</text>
</comment>
<keyword evidence="10" id="KW-0671">Queuosine biosynthesis</keyword>
<dbReference type="UniPathway" id="UPA00391"/>
<feature type="binding site" evidence="10">
    <location>
        <position position="204"/>
    </location>
    <ligand>
        <name>Zn(2+)</name>
        <dbReference type="ChEBI" id="CHEBI:29105"/>
    </ligand>
</feature>
<feature type="binding site" evidence="10">
    <location>
        <position position="220"/>
    </location>
    <ligand>
        <name>Zn(2+)</name>
        <dbReference type="ChEBI" id="CHEBI:29105"/>
    </ligand>
</feature>
<keyword evidence="4 10" id="KW-0547">Nucleotide-binding</keyword>
<dbReference type="Pfam" id="PF06508">
    <property type="entry name" value="QueC"/>
    <property type="match status" value="1"/>
</dbReference>
<dbReference type="CDD" id="cd01995">
    <property type="entry name" value="QueC-like"/>
    <property type="match status" value="1"/>
</dbReference>
<comment type="function">
    <text evidence="10">Catalyzes the ATP-dependent conversion of 7-carboxy-7-deazaguanine (CDG) to 7-cyano-7-deazaguanine (preQ(0)).</text>
</comment>
<keyword evidence="5 10" id="KW-0862">Zinc</keyword>
<keyword evidence="3 10" id="KW-0479">Metal-binding</keyword>
<evidence type="ECO:0000256" key="5">
    <source>
        <dbReference type="ARBA" id="ARBA00022833"/>
    </source>
</evidence>
<name>A0A538TW85_UNCEI</name>
<dbReference type="AlphaFoldDB" id="A0A538TW85"/>
<dbReference type="Proteomes" id="UP000316609">
    <property type="component" value="Unassembled WGS sequence"/>
</dbReference>
<evidence type="ECO:0000313" key="11">
    <source>
        <dbReference type="EMBL" id="TMQ67848.1"/>
    </source>
</evidence>
<evidence type="ECO:0000256" key="9">
    <source>
        <dbReference type="ARBA" id="ARBA00047890"/>
    </source>
</evidence>
<dbReference type="PIRSF" id="PIRSF006293">
    <property type="entry name" value="ExsB"/>
    <property type="match status" value="1"/>
</dbReference>
<comment type="caution">
    <text evidence="11">The sequence shown here is derived from an EMBL/GenBank/DDBJ whole genome shotgun (WGS) entry which is preliminary data.</text>
</comment>
<sequence>MSEARDKAGHPAPAGPSAVVLLSGGLDSATSLAWAIREGFRCISLAVDYGQRHRVELAAARRVARAFQVDHREIAVDLRAIGGSALTGAGAVPKHRSAGDIAHGIPVTYVPARNTVFLALALGLAETLGASDLVIGVNALDYSGYPDCRPPFIAAFEALARLATKAGVEGTACRVHAPLLDLDKAGIVRLGASLGVDFALTHSCYDPGSDGAACGACDSCLLRAKGFREAGLVDPNRGAPAPSEDRCASS</sequence>
<dbReference type="PANTHER" id="PTHR42914:SF1">
    <property type="entry name" value="7-CYANO-7-DEAZAGUANINE SYNTHASE"/>
    <property type="match status" value="1"/>
</dbReference>
<evidence type="ECO:0000313" key="12">
    <source>
        <dbReference type="Proteomes" id="UP000316609"/>
    </source>
</evidence>
<dbReference type="GO" id="GO:0016879">
    <property type="term" value="F:ligase activity, forming carbon-nitrogen bonds"/>
    <property type="evidence" value="ECO:0007669"/>
    <property type="project" value="UniProtKB-UniRule"/>
</dbReference>
<dbReference type="NCBIfam" id="TIGR00364">
    <property type="entry name" value="7-cyano-7-deazaguanine synthase QueC"/>
    <property type="match status" value="1"/>
</dbReference>
<protein>
    <recommendedName>
        <fullName evidence="8 10">7-cyano-7-deazaguanine synthase</fullName>
        <ecNumber evidence="8 10">6.3.4.20</ecNumber>
    </recommendedName>
    <alternativeName>
        <fullName evidence="10">7-cyano-7-carbaguanine synthase</fullName>
    </alternativeName>
    <alternativeName>
        <fullName evidence="10">PreQ(0) synthase</fullName>
    </alternativeName>
    <alternativeName>
        <fullName evidence="10">Queuosine biosynthesis protein QueC</fullName>
    </alternativeName>
</protein>
<comment type="catalytic activity">
    <reaction evidence="9 10">
        <text>7-carboxy-7-carbaguanine + NH4(+) + 2 ATP = 7-cyano-7-carbaguanine + 2 AMP + 2 diphosphate + 2 H(+)</text>
        <dbReference type="Rhea" id="RHEA:27982"/>
        <dbReference type="ChEBI" id="CHEBI:15378"/>
        <dbReference type="ChEBI" id="CHEBI:28938"/>
        <dbReference type="ChEBI" id="CHEBI:30616"/>
        <dbReference type="ChEBI" id="CHEBI:33019"/>
        <dbReference type="ChEBI" id="CHEBI:45075"/>
        <dbReference type="ChEBI" id="CHEBI:61036"/>
        <dbReference type="ChEBI" id="CHEBI:456215"/>
        <dbReference type="EC" id="6.3.4.20"/>
    </reaction>
</comment>
<feature type="binding site" evidence="10">
    <location>
        <begin position="22"/>
        <end position="32"/>
    </location>
    <ligand>
        <name>ATP</name>
        <dbReference type="ChEBI" id="CHEBI:30616"/>
    </ligand>
</feature>
<evidence type="ECO:0000256" key="3">
    <source>
        <dbReference type="ARBA" id="ARBA00022723"/>
    </source>
</evidence>
<dbReference type="GO" id="GO:0005524">
    <property type="term" value="F:ATP binding"/>
    <property type="evidence" value="ECO:0007669"/>
    <property type="project" value="UniProtKB-UniRule"/>
</dbReference>
<proteinExistence type="inferred from homology"/>
<dbReference type="InterPro" id="IPR014729">
    <property type="entry name" value="Rossmann-like_a/b/a_fold"/>
</dbReference>
<evidence type="ECO:0000256" key="8">
    <source>
        <dbReference type="ARBA" id="ARBA00039149"/>
    </source>
</evidence>
<evidence type="ECO:0000256" key="4">
    <source>
        <dbReference type="ARBA" id="ARBA00022741"/>
    </source>
</evidence>